<dbReference type="SUPFAM" id="SSF50475">
    <property type="entry name" value="FMN-binding split barrel"/>
    <property type="match status" value="1"/>
</dbReference>
<accession>A0A6I3KTW7</accession>
<evidence type="ECO:0000313" key="3">
    <source>
        <dbReference type="Proteomes" id="UP000432464"/>
    </source>
</evidence>
<name>A0A6I3KTW7_9NOCA</name>
<dbReference type="RefSeq" id="WP_154786517.1">
    <property type="nucleotide sequence ID" value="NZ_WMBB01000002.1"/>
</dbReference>
<dbReference type="Pfam" id="PF10615">
    <property type="entry name" value="DUF2470"/>
    <property type="match status" value="1"/>
</dbReference>
<dbReference type="Gene3D" id="3.20.180.10">
    <property type="entry name" value="PNP-oxidase-like"/>
    <property type="match status" value="1"/>
</dbReference>
<dbReference type="InterPro" id="IPR037119">
    <property type="entry name" value="Haem_oxidase_HugZ-like_sf"/>
</dbReference>
<dbReference type="EMBL" id="WMBB01000002">
    <property type="protein sequence ID" value="MTE12000.1"/>
    <property type="molecule type" value="Genomic_DNA"/>
</dbReference>
<gene>
    <name evidence="2" type="ORF">GLP40_04250</name>
</gene>
<dbReference type="AlphaFoldDB" id="A0A6I3KTW7"/>
<feature type="domain" description="DUF2470" evidence="1">
    <location>
        <begin position="168"/>
        <end position="243"/>
    </location>
</feature>
<dbReference type="InterPro" id="IPR019595">
    <property type="entry name" value="DUF2470"/>
</dbReference>
<keyword evidence="3" id="KW-1185">Reference proteome</keyword>
<evidence type="ECO:0000259" key="1">
    <source>
        <dbReference type="Pfam" id="PF10615"/>
    </source>
</evidence>
<organism evidence="2 3">
    <name type="scientific">Nocardia aurantiaca</name>
    <dbReference type="NCBI Taxonomy" id="2675850"/>
    <lineage>
        <taxon>Bacteria</taxon>
        <taxon>Bacillati</taxon>
        <taxon>Actinomycetota</taxon>
        <taxon>Actinomycetes</taxon>
        <taxon>Mycobacteriales</taxon>
        <taxon>Nocardiaceae</taxon>
        <taxon>Nocardia</taxon>
    </lineage>
</organism>
<protein>
    <submittedName>
        <fullName evidence="2">DUF2470 domain-containing protein</fullName>
    </submittedName>
</protein>
<sequence length="256" mass="27266">MPHAAQVVAPTTAERVHSACAHAESAVLALPGLDPVPTSVHLLRQCGDMVMAIPMNSAAAGLVLGCGANRSPAVLELTDQAPLPLREPVRALVWLRGWAHAVPSHAQRALAGAVAADHPHPDLLDIGHTAILLRLVIDSAVVADTSGADSVDREQLRDARPDPFCALEAGWLQHLQADHPDVVDRLARRLPHALRRGAPIHPLAIDRYGVTLRVEAIDADHDIRIPFDAPAHDIESLSRAVHALAGNPFQGGLHRI</sequence>
<dbReference type="Proteomes" id="UP000432464">
    <property type="component" value="Unassembled WGS sequence"/>
</dbReference>
<evidence type="ECO:0000313" key="2">
    <source>
        <dbReference type="EMBL" id="MTE12000.1"/>
    </source>
</evidence>
<reference evidence="2 3" key="1">
    <citation type="submission" date="2019-11" db="EMBL/GenBank/DDBJ databases">
        <title>Nocardia sp. nov. CT2-14 isolated from soil.</title>
        <authorList>
            <person name="Kanchanasin P."/>
            <person name="Tanasupawat S."/>
            <person name="Yuki M."/>
            <person name="Kudo T."/>
        </authorList>
    </citation>
    <scope>NUCLEOTIDE SEQUENCE [LARGE SCALE GENOMIC DNA]</scope>
    <source>
        <strain evidence="2 3">CT2-14</strain>
    </source>
</reference>
<proteinExistence type="predicted"/>
<comment type="caution">
    <text evidence="2">The sequence shown here is derived from an EMBL/GenBank/DDBJ whole genome shotgun (WGS) entry which is preliminary data.</text>
</comment>